<proteinExistence type="predicted"/>
<evidence type="ECO:0000313" key="2">
    <source>
        <dbReference type="EMBL" id="CAB4802625.1"/>
    </source>
</evidence>
<evidence type="ECO:0000259" key="1">
    <source>
        <dbReference type="Pfam" id="PF03816"/>
    </source>
</evidence>
<dbReference type="EMBL" id="CAFAAG010000146">
    <property type="protein sequence ID" value="CAB4802625.1"/>
    <property type="molecule type" value="Genomic_DNA"/>
</dbReference>
<dbReference type="PANTHER" id="PTHR33392">
    <property type="entry name" value="POLYISOPRENYL-TEICHOIC ACID--PEPTIDOGLYCAN TEICHOIC ACID TRANSFERASE TAGU"/>
    <property type="match status" value="1"/>
</dbReference>
<dbReference type="Gene3D" id="3.40.630.190">
    <property type="entry name" value="LCP protein"/>
    <property type="match status" value="1"/>
</dbReference>
<protein>
    <submittedName>
        <fullName evidence="2">Unannotated protein</fullName>
    </submittedName>
</protein>
<organism evidence="2">
    <name type="scientific">freshwater metagenome</name>
    <dbReference type="NCBI Taxonomy" id="449393"/>
    <lineage>
        <taxon>unclassified sequences</taxon>
        <taxon>metagenomes</taxon>
        <taxon>ecological metagenomes</taxon>
    </lineage>
</organism>
<gene>
    <name evidence="2" type="ORF">UFOPK2975_01337</name>
</gene>
<feature type="domain" description="Cell envelope-related transcriptional attenuator" evidence="1">
    <location>
        <begin position="98"/>
        <end position="250"/>
    </location>
</feature>
<dbReference type="PANTHER" id="PTHR33392:SF6">
    <property type="entry name" value="POLYISOPRENYL-TEICHOIC ACID--PEPTIDOGLYCAN TEICHOIC ACID TRANSFERASE TAGU"/>
    <property type="match status" value="1"/>
</dbReference>
<dbReference type="InterPro" id="IPR050922">
    <property type="entry name" value="LytR/CpsA/Psr_CW_biosynth"/>
</dbReference>
<dbReference type="InterPro" id="IPR004474">
    <property type="entry name" value="LytR_CpsA_psr"/>
</dbReference>
<reference evidence="2" key="1">
    <citation type="submission" date="2020-05" db="EMBL/GenBank/DDBJ databases">
        <authorList>
            <person name="Chiriac C."/>
            <person name="Salcher M."/>
            <person name="Ghai R."/>
            <person name="Kavagutti S V."/>
        </authorList>
    </citation>
    <scope>NUCLEOTIDE SEQUENCE</scope>
</reference>
<dbReference type="Pfam" id="PF03816">
    <property type="entry name" value="LytR_cpsA_psr"/>
    <property type="match status" value="1"/>
</dbReference>
<dbReference type="AlphaFoldDB" id="A0A6J6Y2H2"/>
<dbReference type="NCBIfam" id="TIGR00350">
    <property type="entry name" value="lytR_cpsA_psr"/>
    <property type="match status" value="1"/>
</dbReference>
<sequence length="340" mass="35967">MVVHRPETRTRGKRSTRLIITAVAALVTAVAGAFGIVRNVHAQLDGIRRETTATSALSAPDPLFENYLLVGSDSRAGADPSDADFNAVGAEGDIGGQRSDTLMVMHYVKKSGSVSLLSIPRDLWVAIGGGEDFQRINTAYQAGTDVLVRTVQSALGVPIHHYVEIDFQGFKKIVDSVGGVSVCVDHPSRDKHTGLFMKPGCSSLDGVEALAFARSRFFEQKVDGEWQIDGSSDIGRTARQRSFVEALAKSAVLGVVGNPFSVGKVMNGGLGAIVVDEQLNLIEFAKKMRPAASGNVASFPLSVYGDTINGNSVLQLGEDAAPLLAFFNGSGPRPEIQPAG</sequence>
<name>A0A6J6Y2H2_9ZZZZ</name>
<accession>A0A6J6Y2H2</accession>